<sequence length="94" mass="10917">MNSCPNCLAKNSFKKVHKDGSHLYICVYCDSMIENKPISIKDLVEEEPPQKLFTTTLDRSPEFNDENVTTFNILIIGTFVLLFLIFIFYLITEY</sequence>
<keyword evidence="3" id="KW-1185">Reference proteome</keyword>
<proteinExistence type="predicted"/>
<dbReference type="AlphaFoldDB" id="A0A0M9DI03"/>
<evidence type="ECO:0000313" key="2">
    <source>
        <dbReference type="EMBL" id="KOY80572.1"/>
    </source>
</evidence>
<keyword evidence="1" id="KW-1133">Transmembrane helix</keyword>
<gene>
    <name evidence="2" type="ORF">ADM90_15290</name>
</gene>
<evidence type="ECO:0000256" key="1">
    <source>
        <dbReference type="SAM" id="Phobius"/>
    </source>
</evidence>
<dbReference type="Proteomes" id="UP000037977">
    <property type="component" value="Unassembled WGS sequence"/>
</dbReference>
<keyword evidence="1" id="KW-0472">Membrane</keyword>
<accession>A0A0M9DI03</accession>
<dbReference type="EMBL" id="LGCI01000010">
    <property type="protein sequence ID" value="KOY80572.1"/>
    <property type="molecule type" value="Genomic_DNA"/>
</dbReference>
<keyword evidence="1" id="KW-0812">Transmembrane</keyword>
<evidence type="ECO:0000313" key="3">
    <source>
        <dbReference type="Proteomes" id="UP000037977"/>
    </source>
</evidence>
<feature type="transmembrane region" description="Helical" evidence="1">
    <location>
        <begin position="71"/>
        <end position="91"/>
    </location>
</feature>
<comment type="caution">
    <text evidence="2">The sequence shown here is derived from an EMBL/GenBank/DDBJ whole genome shotgun (WGS) entry which is preliminary data.</text>
</comment>
<reference evidence="2 3" key="1">
    <citation type="submission" date="2015-07" db="EMBL/GenBank/DDBJ databases">
        <title>Genome sequencing project for genomic taxonomy and phylogenomics of Bacillus-like bacteria.</title>
        <authorList>
            <person name="Liu B."/>
            <person name="Wang J."/>
            <person name="Zhu Y."/>
            <person name="Liu G."/>
            <person name="Chen Q."/>
            <person name="Chen Z."/>
            <person name="Che J."/>
            <person name="Ge C."/>
            <person name="Shi H."/>
            <person name="Pan Z."/>
            <person name="Liu X."/>
        </authorList>
    </citation>
    <scope>NUCLEOTIDE SEQUENCE [LARGE SCALE GENOMIC DNA]</scope>
    <source>
        <strain evidence="2 3">DSM 54</strain>
    </source>
</reference>
<organism evidence="2 3">
    <name type="scientific">Lysinibacillus macroides</name>
    <dbReference type="NCBI Taxonomy" id="33935"/>
    <lineage>
        <taxon>Bacteria</taxon>
        <taxon>Bacillati</taxon>
        <taxon>Bacillota</taxon>
        <taxon>Bacilli</taxon>
        <taxon>Bacillales</taxon>
        <taxon>Bacillaceae</taxon>
        <taxon>Lysinibacillus</taxon>
    </lineage>
</organism>
<protein>
    <submittedName>
        <fullName evidence="2">Uncharacterized protein</fullName>
    </submittedName>
</protein>
<name>A0A0M9DI03_9BACI</name>
<dbReference type="OrthoDB" id="2740463at2"/>
<dbReference type="PATRIC" id="fig|33935.3.peg.1788"/>